<feature type="domain" description="Activator of Hsp90 ATPase homologue 1/2-like C-terminal" evidence="2">
    <location>
        <begin position="18"/>
        <end position="146"/>
    </location>
</feature>
<evidence type="ECO:0000313" key="3">
    <source>
        <dbReference type="EMBL" id="KAA0021626.1"/>
    </source>
</evidence>
<evidence type="ECO:0000259" key="2">
    <source>
        <dbReference type="Pfam" id="PF08327"/>
    </source>
</evidence>
<dbReference type="Proteomes" id="UP000322244">
    <property type="component" value="Unassembled WGS sequence"/>
</dbReference>
<dbReference type="Gene3D" id="3.30.530.20">
    <property type="match status" value="1"/>
</dbReference>
<evidence type="ECO:0000256" key="1">
    <source>
        <dbReference type="ARBA" id="ARBA00006817"/>
    </source>
</evidence>
<sequence length="150" mass="16371">MNARNVTHSSFTLERTYDAPPDRVFAAWSDAAAKSQWFAGPGFEYRLDFSVGGSEINRGHIDSGQLVSFEATIHDIVENERIVYSATLSADDVLSTVSLTTVELSSAGTGTTLVLTEHGSFLDDHEKPEWREQGTGEWLDALGAYVIKAS</sequence>
<dbReference type="CDD" id="cd08900">
    <property type="entry name" value="SRPBCC_CalC_Aha1-like_7"/>
    <property type="match status" value="1"/>
</dbReference>
<gene>
    <name evidence="3" type="ORF">FOY51_17175</name>
</gene>
<dbReference type="InterPro" id="IPR013538">
    <property type="entry name" value="ASHA1/2-like_C"/>
</dbReference>
<proteinExistence type="inferred from homology"/>
<keyword evidence="4" id="KW-1185">Reference proteome</keyword>
<organism evidence="3 4">
    <name type="scientific">Antrihabitans cavernicola</name>
    <dbReference type="NCBI Taxonomy" id="2495913"/>
    <lineage>
        <taxon>Bacteria</taxon>
        <taxon>Bacillati</taxon>
        <taxon>Actinomycetota</taxon>
        <taxon>Actinomycetes</taxon>
        <taxon>Mycobacteriales</taxon>
        <taxon>Nocardiaceae</taxon>
        <taxon>Antrihabitans</taxon>
    </lineage>
</organism>
<dbReference type="InterPro" id="IPR023393">
    <property type="entry name" value="START-like_dom_sf"/>
</dbReference>
<dbReference type="Pfam" id="PF08327">
    <property type="entry name" value="AHSA1"/>
    <property type="match status" value="1"/>
</dbReference>
<dbReference type="RefSeq" id="WP_149431493.1">
    <property type="nucleotide sequence ID" value="NZ_VLNY01000008.1"/>
</dbReference>
<dbReference type="SUPFAM" id="SSF55961">
    <property type="entry name" value="Bet v1-like"/>
    <property type="match status" value="1"/>
</dbReference>
<name>A0A5A7S6W8_9NOCA</name>
<dbReference type="OrthoDB" id="9803476at2"/>
<dbReference type="EMBL" id="VLNY01000008">
    <property type="protein sequence ID" value="KAA0021626.1"/>
    <property type="molecule type" value="Genomic_DNA"/>
</dbReference>
<evidence type="ECO:0000313" key="4">
    <source>
        <dbReference type="Proteomes" id="UP000322244"/>
    </source>
</evidence>
<comment type="similarity">
    <text evidence="1">Belongs to the AHA1 family.</text>
</comment>
<dbReference type="AlphaFoldDB" id="A0A5A7S6W8"/>
<accession>A0A5A7S6W8</accession>
<protein>
    <submittedName>
        <fullName evidence="3">Polyketide cyclase</fullName>
    </submittedName>
</protein>
<comment type="caution">
    <text evidence="3">The sequence shown here is derived from an EMBL/GenBank/DDBJ whole genome shotgun (WGS) entry which is preliminary data.</text>
</comment>
<reference evidence="3 4" key="1">
    <citation type="submission" date="2019-07" db="EMBL/GenBank/DDBJ databases">
        <title>Rhodococcus cavernicolus sp. nov., isolated from a cave.</title>
        <authorList>
            <person name="Lee S.D."/>
        </authorList>
    </citation>
    <scope>NUCLEOTIDE SEQUENCE [LARGE SCALE GENOMIC DNA]</scope>
    <source>
        <strain evidence="3 4">C1-24</strain>
    </source>
</reference>